<keyword evidence="3" id="KW-1185">Reference proteome</keyword>
<organism evidence="2 3">
    <name type="scientific">Parnassius apollo</name>
    <name type="common">Apollo butterfly</name>
    <name type="synonym">Papilio apollo</name>
    <dbReference type="NCBI Taxonomy" id="110799"/>
    <lineage>
        <taxon>Eukaryota</taxon>
        <taxon>Metazoa</taxon>
        <taxon>Ecdysozoa</taxon>
        <taxon>Arthropoda</taxon>
        <taxon>Hexapoda</taxon>
        <taxon>Insecta</taxon>
        <taxon>Pterygota</taxon>
        <taxon>Neoptera</taxon>
        <taxon>Endopterygota</taxon>
        <taxon>Lepidoptera</taxon>
        <taxon>Glossata</taxon>
        <taxon>Ditrysia</taxon>
        <taxon>Papilionoidea</taxon>
        <taxon>Papilionidae</taxon>
        <taxon>Parnassiinae</taxon>
        <taxon>Parnassini</taxon>
        <taxon>Parnassius</taxon>
        <taxon>Parnassius</taxon>
    </lineage>
</organism>
<dbReference type="Proteomes" id="UP000691718">
    <property type="component" value="Unassembled WGS sequence"/>
</dbReference>
<proteinExistence type="predicted"/>
<sequence length="270" mass="30866">MTLAQGLLDEGITIFTDKYYTSVPLAYRLRRRKTHLVGTLRSNRKHLPKDVIATKLKRGEISCKQTKDGIVVLKWRDKRDVRMLSTKTSGLKTVITQTRKRIPIIKPVIINDYNSGQTSIDISDQTATYGSALRRCTKWYRKLFIEVLWGTSLVNAHFLYNKYSNNKKLTITEFREQVITGLLDRHSQPRVIESGPSTSTPRRASGNMKHYLVKNTVGEKTVRGRCSECYKKYGRKGIEVNGKILRASQVNTKCSICDVIICKTCFNNTL</sequence>
<dbReference type="InterPro" id="IPR029526">
    <property type="entry name" value="PGBD"/>
</dbReference>
<name>A0A8S3XAI8_PARAO</name>
<gene>
    <name evidence="2" type="ORF">PAPOLLO_LOCUS15982</name>
</gene>
<protein>
    <submittedName>
        <fullName evidence="2">(apollo) hypothetical protein</fullName>
    </submittedName>
</protein>
<comment type="caution">
    <text evidence="2">The sequence shown here is derived from an EMBL/GenBank/DDBJ whole genome shotgun (WGS) entry which is preliminary data.</text>
</comment>
<dbReference type="PANTHER" id="PTHR46599:SF3">
    <property type="entry name" value="PIGGYBAC TRANSPOSABLE ELEMENT-DERIVED PROTEIN 4"/>
    <property type="match status" value="1"/>
</dbReference>
<dbReference type="AlphaFoldDB" id="A0A8S3XAI8"/>
<dbReference type="PANTHER" id="PTHR46599">
    <property type="entry name" value="PIGGYBAC TRANSPOSABLE ELEMENT-DERIVED PROTEIN 4"/>
    <property type="match status" value="1"/>
</dbReference>
<evidence type="ECO:0000259" key="1">
    <source>
        <dbReference type="Pfam" id="PF13843"/>
    </source>
</evidence>
<dbReference type="Pfam" id="PF13843">
    <property type="entry name" value="DDE_Tnp_1_7"/>
    <property type="match status" value="1"/>
</dbReference>
<accession>A0A8S3XAI8</accession>
<evidence type="ECO:0000313" key="2">
    <source>
        <dbReference type="EMBL" id="CAG5013705.1"/>
    </source>
</evidence>
<feature type="domain" description="PiggyBac transposable element-derived protein" evidence="1">
    <location>
        <begin position="1"/>
        <end position="157"/>
    </location>
</feature>
<dbReference type="EMBL" id="CAJQZP010001058">
    <property type="protein sequence ID" value="CAG5013705.1"/>
    <property type="molecule type" value="Genomic_DNA"/>
</dbReference>
<dbReference type="OrthoDB" id="5876240at2759"/>
<reference evidence="2" key="1">
    <citation type="submission" date="2021-04" db="EMBL/GenBank/DDBJ databases">
        <authorList>
            <person name="Tunstrom K."/>
        </authorList>
    </citation>
    <scope>NUCLEOTIDE SEQUENCE</scope>
</reference>
<evidence type="ECO:0000313" key="3">
    <source>
        <dbReference type="Proteomes" id="UP000691718"/>
    </source>
</evidence>